<evidence type="ECO:0000313" key="1">
    <source>
        <dbReference type="EMBL" id="CAE0138313.1"/>
    </source>
</evidence>
<reference evidence="1" key="1">
    <citation type="submission" date="2021-01" db="EMBL/GenBank/DDBJ databases">
        <authorList>
            <person name="Corre E."/>
            <person name="Pelletier E."/>
            <person name="Niang G."/>
            <person name="Scheremetjew M."/>
            <person name="Finn R."/>
            <person name="Kale V."/>
            <person name="Holt S."/>
            <person name="Cochrane G."/>
            <person name="Meng A."/>
            <person name="Brown T."/>
            <person name="Cohen L."/>
        </authorList>
    </citation>
    <scope>NUCLEOTIDE SEQUENCE</scope>
    <source>
        <strain evidence="1">CCMP281</strain>
    </source>
</reference>
<dbReference type="AlphaFoldDB" id="A0A7S3FDZ0"/>
<evidence type="ECO:0008006" key="2">
    <source>
        <dbReference type="Google" id="ProtNLM"/>
    </source>
</evidence>
<gene>
    <name evidence="1" type="ORF">HERI1096_LOCUS32176</name>
</gene>
<protein>
    <recommendedName>
        <fullName evidence="2">Methyltransferase domain-containing protein</fullName>
    </recommendedName>
</protein>
<name>A0A7S3FDZ0_9EUKA</name>
<dbReference type="Gene3D" id="3.40.50.150">
    <property type="entry name" value="Vaccinia Virus protein VP39"/>
    <property type="match status" value="1"/>
</dbReference>
<proteinExistence type="predicted"/>
<dbReference type="Pfam" id="PF13578">
    <property type="entry name" value="Methyltransf_24"/>
    <property type="match status" value="1"/>
</dbReference>
<dbReference type="EMBL" id="HBHX01058316">
    <property type="protein sequence ID" value="CAE0138313.1"/>
    <property type="molecule type" value="Transcribed_RNA"/>
</dbReference>
<accession>A0A7S3FDZ0</accession>
<dbReference type="SUPFAM" id="SSF53335">
    <property type="entry name" value="S-adenosyl-L-methionine-dependent methyltransferases"/>
    <property type="match status" value="1"/>
</dbReference>
<dbReference type="InterPro" id="IPR029063">
    <property type="entry name" value="SAM-dependent_MTases_sf"/>
</dbReference>
<sequence>MLKATSLDAAASFALGHFDWLYIDALHTYEAVLSDLRAWWPRLRDGGLLSGDDYGDMADTPLVSAERFGRYYGWVAKASRWGTIRAVQQFAGEVDRQLFVTWMKAGLHSSSISEYRAGDLAGRSTGCYTYPAWYIIK</sequence>
<organism evidence="1">
    <name type="scientific">Haptolina ericina</name>
    <dbReference type="NCBI Taxonomy" id="156174"/>
    <lineage>
        <taxon>Eukaryota</taxon>
        <taxon>Haptista</taxon>
        <taxon>Haptophyta</taxon>
        <taxon>Prymnesiophyceae</taxon>
        <taxon>Prymnesiales</taxon>
        <taxon>Prymnesiaceae</taxon>
        <taxon>Haptolina</taxon>
    </lineage>
</organism>